<dbReference type="NCBIfam" id="NF005972">
    <property type="entry name" value="PRK08058.1"/>
    <property type="match status" value="1"/>
</dbReference>
<name>A0A0R1WLU7_9LACO</name>
<dbReference type="GO" id="GO:0003887">
    <property type="term" value="F:DNA-directed DNA polymerase activity"/>
    <property type="evidence" value="ECO:0007669"/>
    <property type="project" value="UniProtKB-KW"/>
</dbReference>
<proteinExistence type="predicted"/>
<dbReference type="GO" id="GO:0008408">
    <property type="term" value="F:3'-5' exonuclease activity"/>
    <property type="evidence" value="ECO:0007669"/>
    <property type="project" value="InterPro"/>
</dbReference>
<protein>
    <recommendedName>
        <fullName evidence="2">DNA polymerase III subunit delta'</fullName>
        <ecNumber evidence="1">2.7.7.7</ecNumber>
    </recommendedName>
</protein>
<dbReference type="Gene3D" id="3.40.50.300">
    <property type="entry name" value="P-loop containing nucleotide triphosphate hydrolases"/>
    <property type="match status" value="1"/>
</dbReference>
<keyword evidence="6" id="KW-0239">DNA-directed DNA polymerase</keyword>
<sequence length="343" mass="37843">MAGKQATTAQELQPGLVERLKRVIDNQELAHAYLLVGPAGSGKSEVARWLALHLFCLHPQNNEPDLTCPECQRILSGNHPDVVVAAPEGRQIKVDRIRYLKSEFTKSAMEGSQKLFIIQDAEKMTTSAANSLLKFIEEPGPGTYILMLTSNKSAVLPTIQSRTQVLEMAPLKRADLLGVLADRGISHRLSQVAVGLTDSVAAVEAWCADDWLANAIQGVLRWYQHASAGQMMAFVDVATDLVKLAGHDREHQQVLLDLITLLWRDTLLVASGVTETTRLHFTDELELLRQVSQQHSLKQLLAVSQLTLATRHQLEQNISFQNVSEQLTIQIVQTLNGKTGARA</sequence>
<dbReference type="NCBIfam" id="TIGR00678">
    <property type="entry name" value="holB"/>
    <property type="match status" value="1"/>
</dbReference>
<dbReference type="GO" id="GO:0006261">
    <property type="term" value="P:DNA-templated DNA replication"/>
    <property type="evidence" value="ECO:0007669"/>
    <property type="project" value="TreeGrafter"/>
</dbReference>
<evidence type="ECO:0000256" key="2">
    <source>
        <dbReference type="ARBA" id="ARBA00014363"/>
    </source>
</evidence>
<dbReference type="EC" id="2.7.7.7" evidence="1"/>
<comment type="catalytic activity">
    <reaction evidence="7">
        <text>DNA(n) + a 2'-deoxyribonucleoside 5'-triphosphate = DNA(n+1) + diphosphate</text>
        <dbReference type="Rhea" id="RHEA:22508"/>
        <dbReference type="Rhea" id="RHEA-COMP:17339"/>
        <dbReference type="Rhea" id="RHEA-COMP:17340"/>
        <dbReference type="ChEBI" id="CHEBI:33019"/>
        <dbReference type="ChEBI" id="CHEBI:61560"/>
        <dbReference type="ChEBI" id="CHEBI:173112"/>
        <dbReference type="EC" id="2.7.7.7"/>
    </reaction>
</comment>
<dbReference type="InterPro" id="IPR027417">
    <property type="entry name" value="P-loop_NTPase"/>
</dbReference>
<dbReference type="InterPro" id="IPR004622">
    <property type="entry name" value="DNA_pol_HolB"/>
</dbReference>
<evidence type="ECO:0000256" key="6">
    <source>
        <dbReference type="ARBA" id="ARBA00022932"/>
    </source>
</evidence>
<dbReference type="GO" id="GO:0009360">
    <property type="term" value="C:DNA polymerase III complex"/>
    <property type="evidence" value="ECO:0007669"/>
    <property type="project" value="InterPro"/>
</dbReference>
<dbReference type="GO" id="GO:0003677">
    <property type="term" value="F:DNA binding"/>
    <property type="evidence" value="ECO:0007669"/>
    <property type="project" value="InterPro"/>
</dbReference>
<dbReference type="PANTHER" id="PTHR11669">
    <property type="entry name" value="REPLICATION FACTOR C / DNA POLYMERASE III GAMMA-TAU SUBUNIT"/>
    <property type="match status" value="1"/>
</dbReference>
<evidence type="ECO:0000313" key="10">
    <source>
        <dbReference type="Proteomes" id="UP000050973"/>
    </source>
</evidence>
<accession>A0A0R1WLU7</accession>
<evidence type="ECO:0000313" key="9">
    <source>
        <dbReference type="EMBL" id="KRM16697.1"/>
    </source>
</evidence>
<evidence type="ECO:0000256" key="4">
    <source>
        <dbReference type="ARBA" id="ARBA00022695"/>
    </source>
</evidence>
<evidence type="ECO:0000256" key="5">
    <source>
        <dbReference type="ARBA" id="ARBA00022705"/>
    </source>
</evidence>
<dbReference type="SUPFAM" id="SSF52540">
    <property type="entry name" value="P-loop containing nucleoside triphosphate hydrolases"/>
    <property type="match status" value="1"/>
</dbReference>
<dbReference type="Pfam" id="PF09115">
    <property type="entry name" value="DNApol3-delta_C"/>
    <property type="match status" value="1"/>
</dbReference>
<gene>
    <name evidence="9" type="ORF">FC49_GL000800</name>
</gene>
<dbReference type="Pfam" id="PF13177">
    <property type="entry name" value="DNA_pol3_delta2"/>
    <property type="match status" value="1"/>
</dbReference>
<dbReference type="InterPro" id="IPR015199">
    <property type="entry name" value="DNA_pol_III_delta_C"/>
</dbReference>
<comment type="caution">
    <text evidence="9">The sequence shown here is derived from an EMBL/GenBank/DDBJ whole genome shotgun (WGS) entry which is preliminary data.</text>
</comment>
<dbReference type="EMBL" id="AZGE01000002">
    <property type="protein sequence ID" value="KRM16697.1"/>
    <property type="molecule type" value="Genomic_DNA"/>
</dbReference>
<evidence type="ECO:0000256" key="3">
    <source>
        <dbReference type="ARBA" id="ARBA00022679"/>
    </source>
</evidence>
<feature type="domain" description="DNA polymerase III delta subunit C-terminal" evidence="8">
    <location>
        <begin position="245"/>
        <end position="318"/>
    </location>
</feature>
<dbReference type="RefSeq" id="WP_056983961.1">
    <property type="nucleotide sequence ID" value="NZ_AZGE01000002.1"/>
</dbReference>
<dbReference type="PANTHER" id="PTHR11669:SF8">
    <property type="entry name" value="DNA POLYMERASE III SUBUNIT DELTA"/>
    <property type="match status" value="1"/>
</dbReference>
<keyword evidence="3" id="KW-0808">Transferase</keyword>
<evidence type="ECO:0000256" key="1">
    <source>
        <dbReference type="ARBA" id="ARBA00012417"/>
    </source>
</evidence>
<organism evidence="9 10">
    <name type="scientific">Limosilactobacillus oris DSM 4864</name>
    <dbReference type="NCBI Taxonomy" id="1423779"/>
    <lineage>
        <taxon>Bacteria</taxon>
        <taxon>Bacillati</taxon>
        <taxon>Bacillota</taxon>
        <taxon>Bacilli</taxon>
        <taxon>Lactobacillales</taxon>
        <taxon>Lactobacillaceae</taxon>
        <taxon>Limosilactobacillus</taxon>
    </lineage>
</organism>
<dbReference type="InterPro" id="IPR050238">
    <property type="entry name" value="DNA_Rep/Repair_Clamp_Loader"/>
</dbReference>
<keyword evidence="4" id="KW-0548">Nucleotidyltransferase</keyword>
<keyword evidence="5" id="KW-0235">DNA replication</keyword>
<dbReference type="AlphaFoldDB" id="A0A0R1WLU7"/>
<reference evidence="9 10" key="1">
    <citation type="journal article" date="2015" name="Genome Announc.">
        <title>Expanding the biotechnology potential of lactobacilli through comparative genomics of 213 strains and associated genera.</title>
        <authorList>
            <person name="Sun Z."/>
            <person name="Harris H.M."/>
            <person name="McCann A."/>
            <person name="Guo C."/>
            <person name="Argimon S."/>
            <person name="Zhang W."/>
            <person name="Yang X."/>
            <person name="Jeffery I.B."/>
            <person name="Cooney J.C."/>
            <person name="Kagawa T.F."/>
            <person name="Liu W."/>
            <person name="Song Y."/>
            <person name="Salvetti E."/>
            <person name="Wrobel A."/>
            <person name="Rasinkangas P."/>
            <person name="Parkhill J."/>
            <person name="Rea M.C."/>
            <person name="O'Sullivan O."/>
            <person name="Ritari J."/>
            <person name="Douillard F.P."/>
            <person name="Paul Ross R."/>
            <person name="Yang R."/>
            <person name="Briner A.E."/>
            <person name="Felis G.E."/>
            <person name="de Vos W.M."/>
            <person name="Barrangou R."/>
            <person name="Klaenhammer T.R."/>
            <person name="Caufield P.W."/>
            <person name="Cui Y."/>
            <person name="Zhang H."/>
            <person name="O'Toole P.W."/>
        </authorList>
    </citation>
    <scope>NUCLEOTIDE SEQUENCE [LARGE SCALE GENOMIC DNA]</scope>
    <source>
        <strain evidence="9 10">DSM 4864</strain>
    </source>
</reference>
<evidence type="ECO:0000256" key="7">
    <source>
        <dbReference type="ARBA" id="ARBA00049244"/>
    </source>
</evidence>
<dbReference type="PATRIC" id="fig|1423779.3.peg.816"/>
<evidence type="ECO:0000259" key="8">
    <source>
        <dbReference type="Pfam" id="PF09115"/>
    </source>
</evidence>
<dbReference type="Proteomes" id="UP000050973">
    <property type="component" value="Unassembled WGS sequence"/>
</dbReference>